<evidence type="ECO:0000313" key="3">
    <source>
        <dbReference type="Proteomes" id="UP000317496"/>
    </source>
</evidence>
<organism evidence="2 3">
    <name type="scientific">Ferrovibrio terrae</name>
    <dbReference type="NCBI Taxonomy" id="2594003"/>
    <lineage>
        <taxon>Bacteria</taxon>
        <taxon>Pseudomonadati</taxon>
        <taxon>Pseudomonadota</taxon>
        <taxon>Alphaproteobacteria</taxon>
        <taxon>Rhodospirillales</taxon>
        <taxon>Rhodospirillaceae</taxon>
        <taxon>Ferrovibrio</taxon>
    </lineage>
</organism>
<dbReference type="Proteomes" id="UP000317496">
    <property type="component" value="Chromosome"/>
</dbReference>
<evidence type="ECO:0000256" key="1">
    <source>
        <dbReference type="SAM" id="SignalP"/>
    </source>
</evidence>
<reference evidence="2 3" key="1">
    <citation type="submission" date="2019-07" db="EMBL/GenBank/DDBJ databases">
        <title>Genome sequencing for Ferrovibrio sp. K5.</title>
        <authorList>
            <person name="Park S.-J."/>
        </authorList>
    </citation>
    <scope>NUCLEOTIDE SEQUENCE [LARGE SCALE GENOMIC DNA]</scope>
    <source>
        <strain evidence="2 3">K5</strain>
    </source>
</reference>
<evidence type="ECO:0000313" key="2">
    <source>
        <dbReference type="EMBL" id="QDO96727.1"/>
    </source>
</evidence>
<feature type="chain" id="PRO_5022243650" evidence="1">
    <location>
        <begin position="26"/>
        <end position="248"/>
    </location>
</feature>
<gene>
    <name evidence="2" type="ORF">FNB15_05295</name>
</gene>
<dbReference type="Gene3D" id="3.30.70.2970">
    <property type="entry name" value="Protein of unknown function (DUF541), domain 2"/>
    <property type="match status" value="1"/>
</dbReference>
<accession>A0A516GYZ3</accession>
<dbReference type="PANTHER" id="PTHR34387:SF1">
    <property type="entry name" value="PERIPLASMIC IMMUNOGENIC PROTEIN"/>
    <property type="match status" value="1"/>
</dbReference>
<proteinExistence type="predicted"/>
<dbReference type="PANTHER" id="PTHR34387">
    <property type="entry name" value="SLR1258 PROTEIN"/>
    <property type="match status" value="1"/>
</dbReference>
<dbReference type="AlphaFoldDB" id="A0A516GYZ3"/>
<dbReference type="RefSeq" id="WP_144067708.1">
    <property type="nucleotide sequence ID" value="NZ_CP041636.1"/>
</dbReference>
<dbReference type="PROSITE" id="PS51257">
    <property type="entry name" value="PROKAR_LIPOPROTEIN"/>
    <property type="match status" value="1"/>
</dbReference>
<keyword evidence="3" id="KW-1185">Reference proteome</keyword>
<dbReference type="Gene3D" id="3.30.110.170">
    <property type="entry name" value="Protein of unknown function (DUF541), domain 1"/>
    <property type="match status" value="1"/>
</dbReference>
<feature type="signal peptide" evidence="1">
    <location>
        <begin position="1"/>
        <end position="25"/>
    </location>
</feature>
<dbReference type="InterPro" id="IPR007497">
    <property type="entry name" value="SIMPL/DUF541"/>
</dbReference>
<dbReference type="GO" id="GO:0006974">
    <property type="term" value="P:DNA damage response"/>
    <property type="evidence" value="ECO:0007669"/>
    <property type="project" value="TreeGrafter"/>
</dbReference>
<protein>
    <submittedName>
        <fullName evidence="2">DUF541 domain-containing protein</fullName>
    </submittedName>
</protein>
<sequence>MTRRLAFPVLALMLFAVAACDNAKAQTVQRTLPDDATLLTLSESAERDVTPDTMRARLMAQATSESAATSQSSVNAAMTRALNRVKALGLEVETGSYNTYQESPQRPQSLPAGAKPPAPLWRAQQSLIITAKDDAKLLEAVGALQTEGLALQELGYTLSREQQRGQQDEMFAEALQRLGARAEKAAAALDMRFEGWARVGLNGGMIARPVMMKAMAMSARAEAAPPVAAAGEQTISVTVDGEAILRRR</sequence>
<name>A0A516GYZ3_9PROT</name>
<dbReference type="Pfam" id="PF04402">
    <property type="entry name" value="SIMPL"/>
    <property type="match status" value="1"/>
</dbReference>
<dbReference type="EMBL" id="CP041636">
    <property type="protein sequence ID" value="QDO96727.1"/>
    <property type="molecule type" value="Genomic_DNA"/>
</dbReference>
<dbReference type="InterPro" id="IPR052022">
    <property type="entry name" value="26kDa_periplasmic_antigen"/>
</dbReference>
<keyword evidence="1" id="KW-0732">Signal</keyword>
<dbReference type="KEGG" id="fer:FNB15_05295"/>